<accession>A0A0C9T3U6</accession>
<organism evidence="1 2">
    <name type="scientific">Plicaturopsis crispa FD-325 SS-3</name>
    <dbReference type="NCBI Taxonomy" id="944288"/>
    <lineage>
        <taxon>Eukaryota</taxon>
        <taxon>Fungi</taxon>
        <taxon>Dikarya</taxon>
        <taxon>Basidiomycota</taxon>
        <taxon>Agaricomycotina</taxon>
        <taxon>Agaricomycetes</taxon>
        <taxon>Agaricomycetidae</taxon>
        <taxon>Amylocorticiales</taxon>
        <taxon>Amylocorticiaceae</taxon>
        <taxon>Plicatura</taxon>
        <taxon>Plicaturopsis crispa</taxon>
    </lineage>
</organism>
<proteinExistence type="predicted"/>
<evidence type="ECO:0000313" key="1">
    <source>
        <dbReference type="EMBL" id="KII82733.1"/>
    </source>
</evidence>
<gene>
    <name evidence="1" type="ORF">PLICRDRAFT_79131</name>
</gene>
<protein>
    <submittedName>
        <fullName evidence="1">Unplaced genomic scaffold PLICRscaffold_160, whole genome shotgun sequence</fullName>
    </submittedName>
</protein>
<keyword evidence="2" id="KW-1185">Reference proteome</keyword>
<dbReference type="HOGENOM" id="CLU_2596680_0_0_1"/>
<name>A0A0C9T3U6_PLICR</name>
<sequence length="80" mass="8766">MRQSVQAFSPETNAVCILRDAVLLRTISHGVLPDDASLVHELVERVGDILSSLAVLENLDFPIQLVLCPCLVRLEGLEDV</sequence>
<dbReference type="EMBL" id="KN832713">
    <property type="protein sequence ID" value="KII82733.1"/>
    <property type="molecule type" value="Genomic_DNA"/>
</dbReference>
<dbReference type="Proteomes" id="UP000053263">
    <property type="component" value="Unassembled WGS sequence"/>
</dbReference>
<evidence type="ECO:0000313" key="2">
    <source>
        <dbReference type="Proteomes" id="UP000053263"/>
    </source>
</evidence>
<reference evidence="1 2" key="1">
    <citation type="submission" date="2014-06" db="EMBL/GenBank/DDBJ databases">
        <title>Evolutionary Origins and Diversification of the Mycorrhizal Mutualists.</title>
        <authorList>
            <consortium name="DOE Joint Genome Institute"/>
            <consortium name="Mycorrhizal Genomics Consortium"/>
            <person name="Kohler A."/>
            <person name="Kuo A."/>
            <person name="Nagy L.G."/>
            <person name="Floudas D."/>
            <person name="Copeland A."/>
            <person name="Barry K.W."/>
            <person name="Cichocki N."/>
            <person name="Veneault-Fourrey C."/>
            <person name="LaButti K."/>
            <person name="Lindquist E.A."/>
            <person name="Lipzen A."/>
            <person name="Lundell T."/>
            <person name="Morin E."/>
            <person name="Murat C."/>
            <person name="Riley R."/>
            <person name="Ohm R."/>
            <person name="Sun H."/>
            <person name="Tunlid A."/>
            <person name="Henrissat B."/>
            <person name="Grigoriev I.V."/>
            <person name="Hibbett D.S."/>
            <person name="Martin F."/>
        </authorList>
    </citation>
    <scope>NUCLEOTIDE SEQUENCE [LARGE SCALE GENOMIC DNA]</scope>
    <source>
        <strain evidence="1 2">FD-325 SS-3</strain>
    </source>
</reference>
<feature type="non-terminal residue" evidence="1">
    <location>
        <position position="80"/>
    </location>
</feature>
<dbReference type="AlphaFoldDB" id="A0A0C9T3U6"/>